<keyword evidence="3" id="KW-1185">Reference proteome</keyword>
<dbReference type="PANTHER" id="PTHR38585:SF1">
    <property type="entry name" value="TRANSMEMBRANE PROTEIN"/>
    <property type="match status" value="1"/>
</dbReference>
<comment type="caution">
    <text evidence="2">The sequence shown here is derived from an EMBL/GenBank/DDBJ whole genome shotgun (WGS) entry which is preliminary data.</text>
</comment>
<dbReference type="AlphaFoldDB" id="A0ABD3PHS7"/>
<feature type="region of interest" description="Disordered" evidence="1">
    <location>
        <begin position="1"/>
        <end position="32"/>
    </location>
</feature>
<proteinExistence type="predicted"/>
<sequence>MTGASSLPTHSSNDTNCIANSSNPTTKEHEPISQTIKRSMRELLPPNELNSNVAKFATGTLAFYTTSFLSQCIQYKLKISTGTRPTIIPIMIGATTVAMGSYMGHLSGVGLQSCWNRLQSGVDIRDVGRMGMDAVRQCVEPMKLMFRQDGSLSRSERREKREVWMHAAGVCIIGLLSYKTILRSHFSSLSPSSYTARGSFARVGLPAPPNFNYATSSQRAQLERIGRAWGCHTCGSRMLFSNVAKKDWHKPRFHGDHIPPVSVAKQINERWYRRKLGWKVSQKFYPQCRDCSNKQGGLLSKAINAGRKNLHSVGGGSESHFHGTRLRIGHMAGGIVAVTTVAQGFDGKEVVLASRERIKQLYTWAVDAGKELKGKIQSWWSFSKG</sequence>
<dbReference type="Proteomes" id="UP001530400">
    <property type="component" value="Unassembled WGS sequence"/>
</dbReference>
<protein>
    <submittedName>
        <fullName evidence="2">Uncharacterized protein</fullName>
    </submittedName>
</protein>
<organism evidence="2 3">
    <name type="scientific">Cyclotella atomus</name>
    <dbReference type="NCBI Taxonomy" id="382360"/>
    <lineage>
        <taxon>Eukaryota</taxon>
        <taxon>Sar</taxon>
        <taxon>Stramenopiles</taxon>
        <taxon>Ochrophyta</taxon>
        <taxon>Bacillariophyta</taxon>
        <taxon>Coscinodiscophyceae</taxon>
        <taxon>Thalassiosirophycidae</taxon>
        <taxon>Stephanodiscales</taxon>
        <taxon>Stephanodiscaceae</taxon>
        <taxon>Cyclotella</taxon>
    </lineage>
</organism>
<evidence type="ECO:0000256" key="1">
    <source>
        <dbReference type="SAM" id="MobiDB-lite"/>
    </source>
</evidence>
<evidence type="ECO:0000313" key="3">
    <source>
        <dbReference type="Proteomes" id="UP001530400"/>
    </source>
</evidence>
<evidence type="ECO:0000313" key="2">
    <source>
        <dbReference type="EMBL" id="KAL3786030.1"/>
    </source>
</evidence>
<accession>A0ABD3PHS7</accession>
<dbReference type="EMBL" id="JALLPJ020000669">
    <property type="protein sequence ID" value="KAL3786030.1"/>
    <property type="molecule type" value="Genomic_DNA"/>
</dbReference>
<gene>
    <name evidence="2" type="ORF">ACHAWO_013911</name>
</gene>
<reference evidence="2 3" key="1">
    <citation type="submission" date="2024-10" db="EMBL/GenBank/DDBJ databases">
        <title>Updated reference genomes for cyclostephanoid diatoms.</title>
        <authorList>
            <person name="Roberts W.R."/>
            <person name="Alverson A.J."/>
        </authorList>
    </citation>
    <scope>NUCLEOTIDE SEQUENCE [LARGE SCALE GENOMIC DNA]</scope>
    <source>
        <strain evidence="2 3">AJA010-31</strain>
    </source>
</reference>
<name>A0ABD3PHS7_9STRA</name>
<feature type="compositionally biased region" description="Polar residues" evidence="1">
    <location>
        <begin position="1"/>
        <end position="25"/>
    </location>
</feature>
<dbReference type="PANTHER" id="PTHR38585">
    <property type="entry name" value="TRANSMEMBRANE PROTEIN"/>
    <property type="match status" value="1"/>
</dbReference>